<proteinExistence type="predicted"/>
<dbReference type="Proteomes" id="UP000005239">
    <property type="component" value="Unassembled WGS sequence"/>
</dbReference>
<evidence type="ECO:0000313" key="1">
    <source>
        <dbReference type="EnsemblMetazoa" id="PPA27383.1"/>
    </source>
</evidence>
<gene>
    <name evidence="1" type="primary">WBGene00116937</name>
</gene>
<sequence length="291" mass="33598">ATKYRIPRVSTVINKLPKDDLQVLRDRGMTYKQIAEEMKKRMFRISPSSVRRFLLRKPRKKKDYSPRSIPRHLHEGVKALVDGLYEQCNTQTTQQIIESVEHKMGVKIKKDVIANIRAELGLYQYRVRYGHAVRIVNRLLRIIYVEKKLEAGEHFLIHSFSDESYFVLGRESSHCFVRSRAAAIKQAPKHAAKVLVWGAISVRGPSPCVILSGKDSIVDSPQYQKILHNHFIQWNRDTFGGIGILVQDAAPCHVSRCTRLYFERTGIQKLIARIQKKMKQVLEKRGEPCPD</sequence>
<dbReference type="InterPro" id="IPR036397">
    <property type="entry name" value="RNaseH_sf"/>
</dbReference>
<name>A0A2A6CL50_PRIPA</name>
<dbReference type="EnsemblMetazoa" id="PPA27383.1">
    <property type="protein sequence ID" value="PPA27383.1"/>
    <property type="gene ID" value="WBGene00116937"/>
</dbReference>
<dbReference type="GO" id="GO:0003676">
    <property type="term" value="F:nucleic acid binding"/>
    <property type="evidence" value="ECO:0007669"/>
    <property type="project" value="InterPro"/>
</dbReference>
<dbReference type="Gene3D" id="3.30.420.10">
    <property type="entry name" value="Ribonuclease H-like superfamily/Ribonuclease H"/>
    <property type="match status" value="1"/>
</dbReference>
<reference evidence="2" key="1">
    <citation type="journal article" date="2008" name="Nat. Genet.">
        <title>The Pristionchus pacificus genome provides a unique perspective on nematode lifestyle and parasitism.</title>
        <authorList>
            <person name="Dieterich C."/>
            <person name="Clifton S.W."/>
            <person name="Schuster L.N."/>
            <person name="Chinwalla A."/>
            <person name="Delehaunty K."/>
            <person name="Dinkelacker I."/>
            <person name="Fulton L."/>
            <person name="Fulton R."/>
            <person name="Godfrey J."/>
            <person name="Minx P."/>
            <person name="Mitreva M."/>
            <person name="Roeseler W."/>
            <person name="Tian H."/>
            <person name="Witte H."/>
            <person name="Yang S.P."/>
            <person name="Wilson R.K."/>
            <person name="Sommer R.J."/>
        </authorList>
    </citation>
    <scope>NUCLEOTIDE SEQUENCE [LARGE SCALE GENOMIC DNA]</scope>
    <source>
        <strain evidence="2">PS312</strain>
    </source>
</reference>
<dbReference type="OrthoDB" id="6072806at2759"/>
<dbReference type="AlphaFoldDB" id="A0A2A6CL50"/>
<evidence type="ECO:0000313" key="2">
    <source>
        <dbReference type="Proteomes" id="UP000005239"/>
    </source>
</evidence>
<dbReference type="PANTHER" id="PTHR23022">
    <property type="entry name" value="TRANSPOSABLE ELEMENT-RELATED"/>
    <property type="match status" value="1"/>
</dbReference>
<organism evidence="1 2">
    <name type="scientific">Pristionchus pacificus</name>
    <name type="common">Parasitic nematode worm</name>
    <dbReference type="NCBI Taxonomy" id="54126"/>
    <lineage>
        <taxon>Eukaryota</taxon>
        <taxon>Metazoa</taxon>
        <taxon>Ecdysozoa</taxon>
        <taxon>Nematoda</taxon>
        <taxon>Chromadorea</taxon>
        <taxon>Rhabditida</taxon>
        <taxon>Rhabditina</taxon>
        <taxon>Diplogasteromorpha</taxon>
        <taxon>Diplogasteroidea</taxon>
        <taxon>Neodiplogasteridae</taxon>
        <taxon>Pristionchus</taxon>
    </lineage>
</organism>
<accession>A0A8R1YMC0</accession>
<dbReference type="InterPro" id="IPR052338">
    <property type="entry name" value="Transposase_5"/>
</dbReference>
<accession>A0A2A6CL50</accession>
<keyword evidence="2" id="KW-1185">Reference proteome</keyword>
<protein>
    <submittedName>
        <fullName evidence="1">Uncharacterized protein</fullName>
    </submittedName>
</protein>
<dbReference type="PANTHER" id="PTHR23022:SF135">
    <property type="entry name" value="SI:DKEY-77F5.3"/>
    <property type="match status" value="1"/>
</dbReference>
<reference evidence="1" key="2">
    <citation type="submission" date="2022-06" db="UniProtKB">
        <authorList>
            <consortium name="EnsemblMetazoa"/>
        </authorList>
    </citation>
    <scope>IDENTIFICATION</scope>
    <source>
        <strain evidence="1">PS312</strain>
    </source>
</reference>